<gene>
    <name evidence="5" type="ORF">JK634_16475</name>
</gene>
<organism evidence="5 6">
    <name type="scientific">Clostridium paridis</name>
    <dbReference type="NCBI Taxonomy" id="2803863"/>
    <lineage>
        <taxon>Bacteria</taxon>
        <taxon>Bacillati</taxon>
        <taxon>Bacillota</taxon>
        <taxon>Clostridia</taxon>
        <taxon>Eubacteriales</taxon>
        <taxon>Clostridiaceae</taxon>
        <taxon>Clostridium</taxon>
    </lineage>
</organism>
<protein>
    <submittedName>
        <fullName evidence="5">Fructose-6-phosphate aldolase</fullName>
    </submittedName>
</protein>
<evidence type="ECO:0000256" key="3">
    <source>
        <dbReference type="ARBA" id="ARBA00022679"/>
    </source>
</evidence>
<dbReference type="GO" id="GO:0016832">
    <property type="term" value="F:aldehyde-lyase activity"/>
    <property type="evidence" value="ECO:0007669"/>
    <property type="project" value="InterPro"/>
</dbReference>
<evidence type="ECO:0000313" key="6">
    <source>
        <dbReference type="Proteomes" id="UP000623681"/>
    </source>
</evidence>
<sequence>MIYMLDTADVNKIRRAYDLYPISGVTTNPTIISKEKSEFIKILKDIREVIGADTMLHVQALGIKAEDIIKEAEYLNKTIGGNLYIKIPVIPEGIKAMKLLKQRGVKITATAIFTADQALMAAMAGADYVAPYVNRIDNISGDGVGVVAEIRELFDIYGLDAKILAASFKNVQQVHNVALAGGHSVTVNPEIMDALLSHPLTDWSIDQFINDWGTVYGKDKLSSDVK</sequence>
<keyword evidence="4" id="KW-0704">Schiff base</keyword>
<dbReference type="GO" id="GO:0005975">
    <property type="term" value="P:carbohydrate metabolic process"/>
    <property type="evidence" value="ECO:0007669"/>
    <property type="project" value="InterPro"/>
</dbReference>
<dbReference type="InterPro" id="IPR018225">
    <property type="entry name" value="Transaldolase_AS"/>
</dbReference>
<comment type="caution">
    <text evidence="5">The sequence shown here is derived from an EMBL/GenBank/DDBJ whole genome shotgun (WGS) entry which is preliminary data.</text>
</comment>
<dbReference type="PROSITE" id="PS01054">
    <property type="entry name" value="TRANSALDOLASE_1"/>
    <property type="match status" value="1"/>
</dbReference>
<name>A0A937FJ67_9CLOT</name>
<dbReference type="InterPro" id="IPR013785">
    <property type="entry name" value="Aldolase_TIM"/>
</dbReference>
<dbReference type="RefSeq" id="WP_202768831.1">
    <property type="nucleotide sequence ID" value="NZ_JAESWA010000024.1"/>
</dbReference>
<dbReference type="Gene3D" id="3.20.20.70">
    <property type="entry name" value="Aldolase class I"/>
    <property type="match status" value="1"/>
</dbReference>
<dbReference type="AlphaFoldDB" id="A0A937FJ67"/>
<dbReference type="FunFam" id="3.20.20.70:FF:000018">
    <property type="entry name" value="Probable transaldolase"/>
    <property type="match status" value="1"/>
</dbReference>
<dbReference type="PANTHER" id="PTHR10683">
    <property type="entry name" value="TRANSALDOLASE"/>
    <property type="match status" value="1"/>
</dbReference>
<keyword evidence="6" id="KW-1185">Reference proteome</keyword>
<dbReference type="PANTHER" id="PTHR10683:SF36">
    <property type="entry name" value="TRANSALDOLASE"/>
    <property type="match status" value="1"/>
</dbReference>
<dbReference type="InterPro" id="IPR033919">
    <property type="entry name" value="TSA/FSA_arc/bac"/>
</dbReference>
<dbReference type="SUPFAM" id="SSF51569">
    <property type="entry name" value="Aldolase"/>
    <property type="match status" value="1"/>
</dbReference>
<keyword evidence="2" id="KW-0963">Cytoplasm</keyword>
<proteinExistence type="predicted"/>
<dbReference type="GO" id="GO:0005737">
    <property type="term" value="C:cytoplasm"/>
    <property type="evidence" value="ECO:0007669"/>
    <property type="project" value="UniProtKB-SubCell"/>
</dbReference>
<dbReference type="Proteomes" id="UP000623681">
    <property type="component" value="Unassembled WGS sequence"/>
</dbReference>
<dbReference type="InterPro" id="IPR001585">
    <property type="entry name" value="TAL/FSA"/>
</dbReference>
<evidence type="ECO:0000256" key="4">
    <source>
        <dbReference type="ARBA" id="ARBA00023270"/>
    </source>
</evidence>
<dbReference type="EMBL" id="JAESWA010000024">
    <property type="protein sequence ID" value="MBL4933392.1"/>
    <property type="molecule type" value="Genomic_DNA"/>
</dbReference>
<dbReference type="NCBIfam" id="NF009299">
    <property type="entry name" value="PRK12656.1"/>
    <property type="match status" value="1"/>
</dbReference>
<evidence type="ECO:0000256" key="1">
    <source>
        <dbReference type="ARBA" id="ARBA00004496"/>
    </source>
</evidence>
<keyword evidence="3" id="KW-0808">Transferase</keyword>
<dbReference type="CDD" id="cd00956">
    <property type="entry name" value="Transaldolase_FSA"/>
    <property type="match status" value="1"/>
</dbReference>
<dbReference type="GO" id="GO:0016740">
    <property type="term" value="F:transferase activity"/>
    <property type="evidence" value="ECO:0007669"/>
    <property type="project" value="UniProtKB-KW"/>
</dbReference>
<evidence type="ECO:0000256" key="2">
    <source>
        <dbReference type="ARBA" id="ARBA00022490"/>
    </source>
</evidence>
<comment type="subcellular location">
    <subcellularLocation>
        <location evidence="1">Cytoplasm</location>
    </subcellularLocation>
</comment>
<dbReference type="Pfam" id="PF00923">
    <property type="entry name" value="TAL_FSA"/>
    <property type="match status" value="1"/>
</dbReference>
<evidence type="ECO:0000313" key="5">
    <source>
        <dbReference type="EMBL" id="MBL4933392.1"/>
    </source>
</evidence>
<reference evidence="5" key="1">
    <citation type="submission" date="2021-01" db="EMBL/GenBank/DDBJ databases">
        <title>Genome public.</title>
        <authorList>
            <person name="Liu C."/>
            <person name="Sun Q."/>
        </authorList>
    </citation>
    <scope>NUCLEOTIDE SEQUENCE</scope>
    <source>
        <strain evidence="5">YIM B02565</strain>
    </source>
</reference>
<accession>A0A937FJ67</accession>